<dbReference type="Proteomes" id="UP000029981">
    <property type="component" value="Chromosome 4"/>
</dbReference>
<protein>
    <submittedName>
        <fullName evidence="1">Uncharacterized protein</fullName>
    </submittedName>
</protein>
<reference evidence="1 2" key="2">
    <citation type="journal article" date="2009" name="PLoS ONE">
        <title>An integrated genetic and cytogenetic map of the cucumber genome.</title>
        <authorList>
            <person name="Ren Y."/>
            <person name="Zhang Z."/>
            <person name="Liu J."/>
            <person name="Staub J.E."/>
            <person name="Han Y."/>
            <person name="Cheng Z."/>
            <person name="Li X."/>
            <person name="Lu J."/>
            <person name="Miao H."/>
            <person name="Kang H."/>
            <person name="Xie B."/>
            <person name="Gu X."/>
            <person name="Wang X."/>
            <person name="Du Y."/>
            <person name="Jin W."/>
            <person name="Huang S."/>
        </authorList>
    </citation>
    <scope>NUCLEOTIDE SEQUENCE [LARGE SCALE GENOMIC DNA]</scope>
    <source>
        <strain evidence="2">cv. 9930</strain>
    </source>
</reference>
<dbReference type="EMBL" id="CM002925">
    <property type="protein sequence ID" value="KGN54844.1"/>
    <property type="molecule type" value="Genomic_DNA"/>
</dbReference>
<evidence type="ECO:0000313" key="2">
    <source>
        <dbReference type="Proteomes" id="UP000029981"/>
    </source>
</evidence>
<dbReference type="AlphaFoldDB" id="A0A0A0L1B0"/>
<accession>A0A0A0L1B0</accession>
<keyword evidence="2" id="KW-1185">Reference proteome</keyword>
<proteinExistence type="predicted"/>
<reference evidence="1 2" key="4">
    <citation type="journal article" date="2011" name="BMC Genomics">
        <title>RNA-Seq improves annotation of protein-coding genes in the cucumber genome.</title>
        <authorList>
            <person name="Li Z."/>
            <person name="Zhang Z."/>
            <person name="Yan P."/>
            <person name="Huang S."/>
            <person name="Fei Z."/>
            <person name="Lin K."/>
        </authorList>
    </citation>
    <scope>NUCLEOTIDE SEQUENCE [LARGE SCALE GENOMIC DNA]</scope>
    <source>
        <strain evidence="2">cv. 9930</strain>
    </source>
</reference>
<organism evidence="1 2">
    <name type="scientific">Cucumis sativus</name>
    <name type="common">Cucumber</name>
    <dbReference type="NCBI Taxonomy" id="3659"/>
    <lineage>
        <taxon>Eukaryota</taxon>
        <taxon>Viridiplantae</taxon>
        <taxon>Streptophyta</taxon>
        <taxon>Embryophyta</taxon>
        <taxon>Tracheophyta</taxon>
        <taxon>Spermatophyta</taxon>
        <taxon>Magnoliopsida</taxon>
        <taxon>eudicotyledons</taxon>
        <taxon>Gunneridae</taxon>
        <taxon>Pentapetalae</taxon>
        <taxon>rosids</taxon>
        <taxon>fabids</taxon>
        <taxon>Cucurbitales</taxon>
        <taxon>Cucurbitaceae</taxon>
        <taxon>Benincaseae</taxon>
        <taxon>Cucumis</taxon>
    </lineage>
</organism>
<gene>
    <name evidence="1" type="ORF">Csa_4G539600</name>
</gene>
<sequence>MFSFRLPKHPSIPHCSISVFQPSHHFRSNTSTDSLNPHGNTLILFSNLLHPRQQQSIHFLVNQFLCFFNLHSSVFQIICYKILSFALQFCAIPPSFKIEANIANMDDLIIGEQGFQETPPPPRTTGVPEFAIERLMTQKFDGFNKEERRRNWRLQCLL</sequence>
<name>A0A0A0L1B0_CUCSA</name>
<dbReference type="Gramene" id="KGN54844">
    <property type="protein sequence ID" value="KGN54844"/>
    <property type="gene ID" value="Csa_4G539600"/>
</dbReference>
<reference evidence="1 2" key="1">
    <citation type="journal article" date="2009" name="Nat. Genet.">
        <title>The genome of the cucumber, Cucumis sativus L.</title>
        <authorList>
            <person name="Huang S."/>
            <person name="Li R."/>
            <person name="Zhang Z."/>
            <person name="Li L."/>
            <person name="Gu X."/>
            <person name="Fan W."/>
            <person name="Lucas W.J."/>
            <person name="Wang X."/>
            <person name="Xie B."/>
            <person name="Ni P."/>
            <person name="Ren Y."/>
            <person name="Zhu H."/>
            <person name="Li J."/>
            <person name="Lin K."/>
            <person name="Jin W."/>
            <person name="Fei Z."/>
            <person name="Li G."/>
            <person name="Staub J."/>
            <person name="Kilian A."/>
            <person name="van der Vossen E.A."/>
            <person name="Wu Y."/>
            <person name="Guo J."/>
            <person name="He J."/>
            <person name="Jia Z."/>
            <person name="Ren Y."/>
            <person name="Tian G."/>
            <person name="Lu Y."/>
            <person name="Ruan J."/>
            <person name="Qian W."/>
            <person name="Wang M."/>
            <person name="Huang Q."/>
            <person name="Li B."/>
            <person name="Xuan Z."/>
            <person name="Cao J."/>
            <person name="Asan"/>
            <person name="Wu Z."/>
            <person name="Zhang J."/>
            <person name="Cai Q."/>
            <person name="Bai Y."/>
            <person name="Zhao B."/>
            <person name="Han Y."/>
            <person name="Li Y."/>
            <person name="Li X."/>
            <person name="Wang S."/>
            <person name="Shi Q."/>
            <person name="Liu S."/>
            <person name="Cho W.K."/>
            <person name="Kim J.Y."/>
            <person name="Xu Y."/>
            <person name="Heller-Uszynska K."/>
            <person name="Miao H."/>
            <person name="Cheng Z."/>
            <person name="Zhang S."/>
            <person name="Wu J."/>
            <person name="Yang Y."/>
            <person name="Kang H."/>
            <person name="Li M."/>
            <person name="Liang H."/>
            <person name="Ren X."/>
            <person name="Shi Z."/>
            <person name="Wen M."/>
            <person name="Jian M."/>
            <person name="Yang H."/>
            <person name="Zhang G."/>
            <person name="Yang Z."/>
            <person name="Chen R."/>
            <person name="Liu S."/>
            <person name="Li J."/>
            <person name="Ma L."/>
            <person name="Liu H."/>
            <person name="Zhou Y."/>
            <person name="Zhao J."/>
            <person name="Fang X."/>
            <person name="Li G."/>
            <person name="Fang L."/>
            <person name="Li Y."/>
            <person name="Liu D."/>
            <person name="Zheng H."/>
            <person name="Zhang Y."/>
            <person name="Qin N."/>
            <person name="Li Z."/>
            <person name="Yang G."/>
            <person name="Yang S."/>
            <person name="Bolund L."/>
            <person name="Kristiansen K."/>
            <person name="Zheng H."/>
            <person name="Li S."/>
            <person name="Zhang X."/>
            <person name="Yang H."/>
            <person name="Wang J."/>
            <person name="Sun R."/>
            <person name="Zhang B."/>
            <person name="Jiang S."/>
            <person name="Wang J."/>
            <person name="Du Y."/>
            <person name="Li S."/>
        </authorList>
    </citation>
    <scope>NUCLEOTIDE SEQUENCE [LARGE SCALE GENOMIC DNA]</scope>
    <source>
        <strain evidence="2">cv. 9930</strain>
    </source>
</reference>
<evidence type="ECO:0000313" key="1">
    <source>
        <dbReference type="EMBL" id="KGN54844.1"/>
    </source>
</evidence>
<reference evidence="1 2" key="3">
    <citation type="journal article" date="2010" name="BMC Genomics">
        <title>Transcriptome sequencing and comparative analysis of cucumber flowers with different sex types.</title>
        <authorList>
            <person name="Guo S."/>
            <person name="Zheng Y."/>
            <person name="Joung J.G."/>
            <person name="Liu S."/>
            <person name="Zhang Z."/>
            <person name="Crasta O.R."/>
            <person name="Sobral B.W."/>
            <person name="Xu Y."/>
            <person name="Huang S."/>
            <person name="Fei Z."/>
        </authorList>
    </citation>
    <scope>NUCLEOTIDE SEQUENCE [LARGE SCALE GENOMIC DNA]</scope>
    <source>
        <strain evidence="2">cv. 9930</strain>
    </source>
</reference>